<evidence type="ECO:0000313" key="1">
    <source>
        <dbReference type="EMBL" id="MFD2601022.1"/>
    </source>
</evidence>
<name>A0ABW5NRY8_9FLAO</name>
<comment type="caution">
    <text evidence="1">The sequence shown here is derived from an EMBL/GenBank/DDBJ whole genome shotgun (WGS) entry which is preliminary data.</text>
</comment>
<organism evidence="1 2">
    <name type="scientific">Flavobacterium suzhouense</name>
    <dbReference type="NCBI Taxonomy" id="1529638"/>
    <lineage>
        <taxon>Bacteria</taxon>
        <taxon>Pseudomonadati</taxon>
        <taxon>Bacteroidota</taxon>
        <taxon>Flavobacteriia</taxon>
        <taxon>Flavobacteriales</taxon>
        <taxon>Flavobacteriaceae</taxon>
        <taxon>Flavobacterium</taxon>
    </lineage>
</organism>
<dbReference type="EMBL" id="JBHUMD010000005">
    <property type="protein sequence ID" value="MFD2601022.1"/>
    <property type="molecule type" value="Genomic_DNA"/>
</dbReference>
<reference evidence="2" key="1">
    <citation type="journal article" date="2019" name="Int. J. Syst. Evol. Microbiol.">
        <title>The Global Catalogue of Microorganisms (GCM) 10K type strain sequencing project: providing services to taxonomists for standard genome sequencing and annotation.</title>
        <authorList>
            <consortium name="The Broad Institute Genomics Platform"/>
            <consortium name="The Broad Institute Genome Sequencing Center for Infectious Disease"/>
            <person name="Wu L."/>
            <person name="Ma J."/>
        </authorList>
    </citation>
    <scope>NUCLEOTIDE SEQUENCE [LARGE SCALE GENOMIC DNA]</scope>
    <source>
        <strain evidence="2">KCTC 42107</strain>
    </source>
</reference>
<dbReference type="Proteomes" id="UP001597480">
    <property type="component" value="Unassembled WGS sequence"/>
</dbReference>
<evidence type="ECO:0000313" key="2">
    <source>
        <dbReference type="Proteomes" id="UP001597480"/>
    </source>
</evidence>
<dbReference type="RefSeq" id="WP_379819668.1">
    <property type="nucleotide sequence ID" value="NZ_JBHUMD010000005.1"/>
</dbReference>
<protein>
    <submittedName>
        <fullName evidence="1">Uncharacterized protein</fullName>
    </submittedName>
</protein>
<keyword evidence="2" id="KW-1185">Reference proteome</keyword>
<accession>A0ABW5NRY8</accession>
<gene>
    <name evidence="1" type="ORF">ACFSR3_03060</name>
</gene>
<sequence>MKKIINLNGTLVELSKVKSITVNAEGFTNIKLQPNFIKIQLESKKEYVYNPEKRIHELIDVENEVLIEYPNAEFAYNSFLSLKDVWEEAVNS</sequence>
<proteinExistence type="predicted"/>